<comment type="similarity">
    <text evidence="12">Belongs to the XPG/RAD2 endonuclease family. GEN subfamily.</text>
</comment>
<dbReference type="PROSITE" id="PS00841">
    <property type="entry name" value="XPG_1"/>
    <property type="match status" value="1"/>
</dbReference>
<sequence>MGVQGLWELLAPVGRRVSVEALGGKRLAVDASIWIVQFMKAMRNDQGEMLRNAHLLGFFRRICKLLYLRVKPVFVFDGGTPALKRQTVMARRRQRDKSQAKIRKTAEKLLLNHLRTQCLEELVEKKTKASRLKMQSPVPGATFTPDSAPPEEPAPQRKQRRGVRADGRGQFSVVRGAENKKGKALKRRLRRRIKEKGVRRRQAAAQGGQGEDGEVESEGDGEEDVELEEEEEEEEWEEGQGGLGDGDAGASTNTHAAQGAETGKVIGQMSQGPGQSPPGASAGGLASMAGSAGTAARNFRGEQGLGLPGSGMSASIERRPAAEPQGAKAPSSGPLPTSSLAQPVSNGTRSLQLSSSAGQPLQIMAGPSGLSSHQNGGPSANGLQNEGAGTQAGKGEEDDEEEEEGELIMMPDTDNALDPTVLASLPASVQIELMQQMRERRVAQNREKFRQVAKVPESFSSIQMEAYLKNVAMRRDVAKVHEAMAKGTKVIPGMEDVPAMRIASEQGREFIFKSNPERADSESQDGFKAALGVKGLGRGLGARKVQKPGALKWRQSEKDKVESYKEKPSWFKASPYGLGEVKLESVSDGVIGVVNAETVSDAGYGELQVVKEELESAGGSGKVLVAIDPELAVLDTNSQWSMGGRSWWGGEVGRGARGGGREGRGRGGRGDNGADKFLGGWMKVLKLTKDEWEDGAGGGDVAVSVEGGAEVQGDDLFTADMFKKGGAREKLDPGVVAEVARAAAERLAKANGLGGMANGMGGTEQERADAEISIGIQVAQKDGGEGGAHVNERVADESGRGADVSEMGNGHGLVVSEDEMDWEDGGVLETGGVARNSVAATIADQAQTEMGAGKFESVENVGLKKPGIASRGLISKAGARRLEETLVLTADGESVRPFVMDDGSDVEWEDGSGQFGKADPVSKPLDFSSEQSETAGSLDDLATLAAVLDDPTGALPSIGALAEDADLEEAIRRSLKDFQGAGGAAGGGKASKGIVIREGKGAGEPLAAANNGKQPATDSVVEIADGEEAFFARERARKGKGRVGEEQAARHEEPDCKVNKPLTGAANVPSSVQTGDGKARPQQTDISQVQPDERASGQVSDQTRSLNPPLVDAATLPPSVLPSILPDPIPSAPAVTADPTVSANPSADLNPQSKFSPEGLLTPPLNTPSKITPPAGSNPLPNPVENPSLTGTASKSSARPTNGLPKVSDSLPPRPSNMRNPFADDAPPSFPDIDELLEDEEELSEDRHELERREKEAQDWERAEQETLEMEAAIAESLVDSVPGTGGPEFRAGASGSAASGVHEKQLGAGESSRRELAGSRSEVEVGRSAGLDFGGSSDADAPNGGAAHEPDAALGASGGVRIATPRGGEVMFEGSTQQGRLLREQETRRAEREKLAEEKAKREALEKEAEMQDERERLAAEEAALQAEIERERALLEDEEAELQYAQRANTINAESATGEMFSECQELLQMFGIPFIIAPMEAEAQCAAMDKMGLVDGVVTDDSDVFLFGAKAVYKNIFDNKKYVETYYLRDIESEMGLDQQKLINMATLLGSDYTEGISGIGIVNAIEVVNAFSGPDGLSKFRDWLDAPDEALFAAAQKNAKAREKRNQAENKASAKIESDDEDRPLASLATNRNSGTGTGEALLEVKAEVKEDAELAIAANLAENRAPKEENEETVRLKAFAAKHRNVSKNWTVPPRFPDRAVVAAYTRPRVDTSEEKFEWGRPDLEALHQFCFERFSWRKDKSDEILQPVVKAFDAHESQTRLESFFGFSQRFAKIRSKRIAKAVTGITGKKNAELMADEMEAAPVKKGRKKKRDGKAIESGSARENAAEAGTTREAAPARIGGNKETNGKLIESGAEGEEIAEAGTSRGVELDPEIGRSIEKAARSVGRGAGRGTRGRGKAAPRGRGETGTRGRGRGRGRGAEVERAKELGTGQADVLNGGPAEAAAPPSRRSKRQRAQVAYAEPSIEHSDASVSDYQLSDDDPDASPSKRPRGSGSKDRETRLLQAAEAVAAAKPRLAGVGGVSDEAPLREVRSGDATAAADELLGGAKGFAVSEGLEVSEAAAVEARESGGGFVLEEDDVTADEEALHGGGGFVPDEEEEGIEPGTADGGLGKVDGTGEGLRTETGEVSTRDGDGSGGVDDAVLRLTSDPADFASRLEETMAQPDGGVDKPSGRQFLTPLKRKKQVRFQEDREKPEPKAPRPSLYLGAAKGPVSGSVDGVTPGIGAGPVMTGPGMLPVQPGGAPVGGMVWINRGPVLNLWVAVVAVRQGFSFEEGLSFGKAVTTMYAQTKGRRLGIIKGGGAEEQEMEGVEMYRVFNTELPAKRLKDGLQAVSENRLLAPGPIKAFLSKAFAHNWASARAAMELLAGTYDPEELGAECYNLYVRFRPSIQDGVKGWGQKGLLDLGFISGTLVREKQERGPL</sequence>
<feature type="compositionally biased region" description="Polar residues" evidence="13">
    <location>
        <begin position="1097"/>
        <end position="1106"/>
    </location>
</feature>
<feature type="compositionally biased region" description="Basic and acidic residues" evidence="13">
    <location>
        <begin position="1925"/>
        <end position="1934"/>
    </location>
</feature>
<dbReference type="GO" id="GO:0046872">
    <property type="term" value="F:metal ion binding"/>
    <property type="evidence" value="ECO:0007669"/>
    <property type="project" value="UniProtKB-KW"/>
</dbReference>
<feature type="region of interest" description="Disordered" evidence="13">
    <location>
        <begin position="651"/>
        <end position="672"/>
    </location>
</feature>
<name>A0A1Y1III0_KLENI</name>
<dbReference type="Gene3D" id="3.40.50.1010">
    <property type="entry name" value="5'-nuclease"/>
    <property type="match status" value="2"/>
</dbReference>
<feature type="region of interest" description="Disordered" evidence="13">
    <location>
        <begin position="1601"/>
        <end position="1641"/>
    </location>
</feature>
<dbReference type="PANTHER" id="PTHR16171">
    <property type="entry name" value="DNA REPAIR PROTEIN COMPLEMENTING XP-G CELLS-RELATED"/>
    <property type="match status" value="1"/>
</dbReference>
<dbReference type="SUPFAM" id="SSF88723">
    <property type="entry name" value="PIN domain-like"/>
    <property type="match status" value="1"/>
</dbReference>
<feature type="compositionally biased region" description="Polar residues" evidence="13">
    <location>
        <begin position="369"/>
        <end position="388"/>
    </location>
</feature>
<feature type="compositionally biased region" description="Basic and acidic residues" evidence="13">
    <location>
        <begin position="1382"/>
        <end position="1413"/>
    </location>
</feature>
<dbReference type="FunFam" id="3.40.50.1010:FF:000031">
    <property type="entry name" value="DNA repair protein UVH3"/>
    <property type="match status" value="1"/>
</dbReference>
<feature type="compositionally biased region" description="Basic and acidic residues" evidence="13">
    <location>
        <begin position="2194"/>
        <end position="2206"/>
    </location>
</feature>
<evidence type="ECO:0000313" key="16">
    <source>
        <dbReference type="EMBL" id="GAQ89269.1"/>
    </source>
</evidence>
<comment type="subcellular location">
    <subcellularLocation>
        <location evidence="2">Nucleus</location>
    </subcellularLocation>
</comment>
<evidence type="ECO:0000256" key="4">
    <source>
        <dbReference type="ARBA" id="ARBA00022722"/>
    </source>
</evidence>
<feature type="compositionally biased region" description="Acidic residues" evidence="13">
    <location>
        <begin position="396"/>
        <end position="405"/>
    </location>
</feature>
<evidence type="ECO:0000313" key="17">
    <source>
        <dbReference type="Proteomes" id="UP000054558"/>
    </source>
</evidence>
<feature type="region of interest" description="Disordered" evidence="13">
    <location>
        <begin position="1035"/>
        <end position="1266"/>
    </location>
</feature>
<feature type="region of interest" description="Disordered" evidence="13">
    <location>
        <begin position="2167"/>
        <end position="2214"/>
    </location>
</feature>
<dbReference type="PROSITE" id="PS00842">
    <property type="entry name" value="XPG_2"/>
    <property type="match status" value="1"/>
</dbReference>
<evidence type="ECO:0000256" key="10">
    <source>
        <dbReference type="ARBA" id="ARBA00023204"/>
    </source>
</evidence>
<evidence type="ECO:0000256" key="13">
    <source>
        <dbReference type="SAM" id="MobiDB-lite"/>
    </source>
</evidence>
<dbReference type="Proteomes" id="UP000054558">
    <property type="component" value="Unassembled WGS sequence"/>
</dbReference>
<feature type="compositionally biased region" description="Basic and acidic residues" evidence="13">
    <location>
        <begin position="1880"/>
        <end position="1889"/>
    </location>
</feature>
<feature type="compositionally biased region" description="Basic and acidic residues" evidence="13">
    <location>
        <begin position="659"/>
        <end position="672"/>
    </location>
</feature>
<feature type="region of interest" description="Disordered" evidence="13">
    <location>
        <begin position="1808"/>
        <end position="2009"/>
    </location>
</feature>
<feature type="compositionally biased region" description="Low complexity" evidence="13">
    <location>
        <begin position="1292"/>
        <end position="1301"/>
    </location>
</feature>
<evidence type="ECO:0000256" key="5">
    <source>
        <dbReference type="ARBA" id="ARBA00022723"/>
    </source>
</evidence>
<dbReference type="OrthoDB" id="31113at2759"/>
<evidence type="ECO:0000256" key="3">
    <source>
        <dbReference type="ARBA" id="ARBA00005283"/>
    </source>
</evidence>
<keyword evidence="10" id="KW-0234">DNA repair</keyword>
<comment type="similarity">
    <text evidence="3">Belongs to the XPG/RAD2 endonuclease family. XPG subfamily.</text>
</comment>
<dbReference type="PRINTS" id="PR00066">
    <property type="entry name" value="XRODRMPGMNTG"/>
</dbReference>
<evidence type="ECO:0000256" key="2">
    <source>
        <dbReference type="ARBA" id="ARBA00004123"/>
    </source>
</evidence>
<dbReference type="Gene3D" id="1.10.150.20">
    <property type="entry name" value="5' to 3' exonuclease, C-terminal subdomain"/>
    <property type="match status" value="1"/>
</dbReference>
<dbReference type="InterPro" id="IPR001044">
    <property type="entry name" value="XPG/Rad2_eukaryotes"/>
</dbReference>
<dbReference type="GO" id="GO:0048256">
    <property type="term" value="F:flap endonuclease activity"/>
    <property type="evidence" value="ECO:0007669"/>
    <property type="project" value="UniProtKB-ARBA"/>
</dbReference>
<gene>
    <name evidence="16" type="ORF">KFL_005050060</name>
</gene>
<feature type="domain" description="XPG N-terminal" evidence="15">
    <location>
        <begin position="1"/>
        <end position="98"/>
    </location>
</feature>
<evidence type="ECO:0000259" key="14">
    <source>
        <dbReference type="SMART" id="SM00484"/>
    </source>
</evidence>
<comment type="cofactor">
    <cofactor evidence="1">
        <name>Mg(2+)</name>
        <dbReference type="ChEBI" id="CHEBI:18420"/>
    </cofactor>
</comment>
<evidence type="ECO:0000256" key="7">
    <source>
        <dbReference type="ARBA" id="ARBA00022763"/>
    </source>
</evidence>
<feature type="compositionally biased region" description="Acidic residues" evidence="13">
    <location>
        <begin position="211"/>
        <end position="238"/>
    </location>
</feature>
<feature type="compositionally biased region" description="Basic and acidic residues" evidence="13">
    <location>
        <begin position="1245"/>
        <end position="1265"/>
    </location>
</feature>
<feature type="compositionally biased region" description="Polar residues" evidence="13">
    <location>
        <begin position="1139"/>
        <end position="1155"/>
    </location>
</feature>
<dbReference type="GO" id="GO:0005634">
    <property type="term" value="C:nucleus"/>
    <property type="evidence" value="ECO:0000318"/>
    <property type="project" value="GO_Central"/>
</dbReference>
<dbReference type="GO" id="GO:0003697">
    <property type="term" value="F:single-stranded DNA binding"/>
    <property type="evidence" value="ECO:0000318"/>
    <property type="project" value="GO_Central"/>
</dbReference>
<keyword evidence="8" id="KW-0378">Hydrolase</keyword>
<evidence type="ECO:0000256" key="8">
    <source>
        <dbReference type="ARBA" id="ARBA00022801"/>
    </source>
</evidence>
<feature type="compositionally biased region" description="Basic residues" evidence="13">
    <location>
        <begin position="182"/>
        <end position="202"/>
    </location>
</feature>
<protein>
    <submittedName>
        <fullName evidence="16">Putative Xeroderma pigmentosum group G protein</fullName>
    </submittedName>
</protein>
<dbReference type="CDD" id="cd09868">
    <property type="entry name" value="PIN_XPG_RAD2"/>
    <property type="match status" value="2"/>
</dbReference>
<feature type="compositionally biased region" description="Basic and acidic residues" evidence="13">
    <location>
        <begin position="1604"/>
        <end position="1621"/>
    </location>
</feature>
<dbReference type="InterPro" id="IPR036279">
    <property type="entry name" value="5-3_exonuclease_C_sf"/>
</dbReference>
<organism evidence="16 17">
    <name type="scientific">Klebsormidium nitens</name>
    <name type="common">Green alga</name>
    <name type="synonym">Ulothrix nitens</name>
    <dbReference type="NCBI Taxonomy" id="105231"/>
    <lineage>
        <taxon>Eukaryota</taxon>
        <taxon>Viridiplantae</taxon>
        <taxon>Streptophyta</taxon>
        <taxon>Klebsormidiophyceae</taxon>
        <taxon>Klebsormidiales</taxon>
        <taxon>Klebsormidiaceae</taxon>
        <taxon>Klebsormidium</taxon>
    </lineage>
</organism>
<feature type="compositionally biased region" description="Low complexity" evidence="13">
    <location>
        <begin position="267"/>
        <end position="296"/>
    </location>
</feature>
<dbReference type="InterPro" id="IPR029060">
    <property type="entry name" value="PIN-like_dom_sf"/>
</dbReference>
<dbReference type="Pfam" id="PF00867">
    <property type="entry name" value="XPG_I"/>
    <property type="match status" value="1"/>
</dbReference>
<feature type="compositionally biased region" description="Polar residues" evidence="13">
    <location>
        <begin position="1081"/>
        <end position="1090"/>
    </location>
</feature>
<feature type="compositionally biased region" description="Polar residues" evidence="13">
    <location>
        <begin position="1185"/>
        <end position="1200"/>
    </location>
</feature>
<dbReference type="STRING" id="105231.A0A1Y1III0"/>
<keyword evidence="11" id="KW-0539">Nucleus</keyword>
<dbReference type="GO" id="GO:0004520">
    <property type="term" value="F:DNA endonuclease activity"/>
    <property type="evidence" value="ECO:0000318"/>
    <property type="project" value="GO_Central"/>
</dbReference>
<dbReference type="EMBL" id="DF237454">
    <property type="protein sequence ID" value="GAQ89269.1"/>
    <property type="molecule type" value="Genomic_DNA"/>
</dbReference>
<accession>A0A1Y1III0</accession>
<dbReference type="Pfam" id="PF00752">
    <property type="entry name" value="XPG_N"/>
    <property type="match status" value="1"/>
</dbReference>
<feature type="region of interest" description="Disordered" evidence="13">
    <location>
        <begin position="2092"/>
        <end position="2146"/>
    </location>
</feature>
<evidence type="ECO:0000256" key="12">
    <source>
        <dbReference type="ARBA" id="ARBA00038112"/>
    </source>
</evidence>
<dbReference type="CDD" id="cd09904">
    <property type="entry name" value="H3TH_XPG"/>
    <property type="match status" value="1"/>
</dbReference>
<dbReference type="InterPro" id="IPR006084">
    <property type="entry name" value="XPG/Rad2"/>
</dbReference>
<dbReference type="PRINTS" id="PR00853">
    <property type="entry name" value="XPGRADSUPER"/>
</dbReference>
<feature type="compositionally biased region" description="Gly residues" evidence="13">
    <location>
        <begin position="2114"/>
        <end position="2126"/>
    </location>
</feature>
<dbReference type="PANTHER" id="PTHR16171:SF7">
    <property type="entry name" value="DNA REPAIR PROTEIN RAD2"/>
    <property type="match status" value="1"/>
</dbReference>
<dbReference type="SUPFAM" id="SSF47807">
    <property type="entry name" value="5' to 3' exonuclease, C-terminal subdomain"/>
    <property type="match status" value="1"/>
</dbReference>
<feature type="compositionally biased region" description="Polar residues" evidence="13">
    <location>
        <begin position="334"/>
        <end position="359"/>
    </location>
</feature>
<feature type="region of interest" description="Disordered" evidence="13">
    <location>
        <begin position="1280"/>
        <end position="1413"/>
    </location>
</feature>
<feature type="domain" description="XPG-I" evidence="14">
    <location>
        <begin position="1471"/>
        <end position="1540"/>
    </location>
</feature>
<keyword evidence="17" id="KW-1185">Reference proteome</keyword>
<evidence type="ECO:0000256" key="9">
    <source>
        <dbReference type="ARBA" id="ARBA00022842"/>
    </source>
</evidence>
<feature type="compositionally biased region" description="Basic and acidic residues" evidence="13">
    <location>
        <begin position="2128"/>
        <end position="2141"/>
    </location>
</feature>
<dbReference type="OMA" id="AKDDMDI"/>
<proteinExistence type="inferred from homology"/>
<dbReference type="GO" id="GO:0006289">
    <property type="term" value="P:nucleotide-excision repair"/>
    <property type="evidence" value="ECO:0007669"/>
    <property type="project" value="InterPro"/>
</dbReference>
<reference evidence="16 17" key="1">
    <citation type="journal article" date="2014" name="Nat. Commun.">
        <title>Klebsormidium flaccidum genome reveals primary factors for plant terrestrial adaptation.</title>
        <authorList>
            <person name="Hori K."/>
            <person name="Maruyama F."/>
            <person name="Fujisawa T."/>
            <person name="Togashi T."/>
            <person name="Yamamoto N."/>
            <person name="Seo M."/>
            <person name="Sato S."/>
            <person name="Yamada T."/>
            <person name="Mori H."/>
            <person name="Tajima N."/>
            <person name="Moriyama T."/>
            <person name="Ikeuchi M."/>
            <person name="Watanabe M."/>
            <person name="Wada H."/>
            <person name="Kobayashi K."/>
            <person name="Saito M."/>
            <person name="Masuda T."/>
            <person name="Sasaki-Sekimoto Y."/>
            <person name="Mashiguchi K."/>
            <person name="Awai K."/>
            <person name="Shimojima M."/>
            <person name="Masuda S."/>
            <person name="Iwai M."/>
            <person name="Nobusawa T."/>
            <person name="Narise T."/>
            <person name="Kondo S."/>
            <person name="Saito H."/>
            <person name="Sato R."/>
            <person name="Murakawa M."/>
            <person name="Ihara Y."/>
            <person name="Oshima-Yamada Y."/>
            <person name="Ohtaka K."/>
            <person name="Satoh M."/>
            <person name="Sonobe K."/>
            <person name="Ishii M."/>
            <person name="Ohtani R."/>
            <person name="Kanamori-Sato M."/>
            <person name="Honoki R."/>
            <person name="Miyazaki D."/>
            <person name="Mochizuki H."/>
            <person name="Umetsu J."/>
            <person name="Higashi K."/>
            <person name="Shibata D."/>
            <person name="Kamiya Y."/>
            <person name="Sato N."/>
            <person name="Nakamura Y."/>
            <person name="Tabata S."/>
            <person name="Ida S."/>
            <person name="Kurokawa K."/>
            <person name="Ohta H."/>
        </authorList>
    </citation>
    <scope>NUCLEOTIDE SEQUENCE [LARGE SCALE GENOMIC DNA]</scope>
    <source>
        <strain evidence="16 17">NIES-2285</strain>
    </source>
</reference>
<dbReference type="SMART" id="SM00279">
    <property type="entry name" value="HhH2"/>
    <property type="match status" value="1"/>
</dbReference>
<dbReference type="FunFam" id="1.10.150.20:FF:000030">
    <property type="entry name" value="Flap endonuclease GEN-like 1"/>
    <property type="match status" value="1"/>
</dbReference>
<evidence type="ECO:0000256" key="1">
    <source>
        <dbReference type="ARBA" id="ARBA00001946"/>
    </source>
</evidence>
<dbReference type="SMART" id="SM00485">
    <property type="entry name" value="XPGN"/>
    <property type="match status" value="1"/>
</dbReference>
<keyword evidence="4" id="KW-0540">Nuclease</keyword>
<feature type="compositionally biased region" description="Basic and acidic residues" evidence="13">
    <location>
        <begin position="1302"/>
        <end position="1326"/>
    </location>
</feature>
<keyword evidence="9" id="KW-0460">Magnesium</keyword>
<feature type="region of interest" description="Disordered" evidence="13">
    <location>
        <begin position="898"/>
        <end position="934"/>
    </location>
</feature>
<dbReference type="InterPro" id="IPR019974">
    <property type="entry name" value="XPG_CS"/>
</dbReference>
<evidence type="ECO:0000256" key="11">
    <source>
        <dbReference type="ARBA" id="ARBA00023242"/>
    </source>
</evidence>
<dbReference type="InterPro" id="IPR006085">
    <property type="entry name" value="XPG_DNA_repair_N"/>
</dbReference>
<feature type="compositionally biased region" description="Acidic residues" evidence="13">
    <location>
        <begin position="1232"/>
        <end position="1244"/>
    </location>
</feature>
<dbReference type="SMART" id="SM00484">
    <property type="entry name" value="XPGI"/>
    <property type="match status" value="1"/>
</dbReference>
<evidence type="ECO:0000259" key="15">
    <source>
        <dbReference type="SMART" id="SM00485"/>
    </source>
</evidence>
<dbReference type="InterPro" id="IPR006086">
    <property type="entry name" value="XPG-I_dom"/>
</dbReference>
<evidence type="ECO:0000256" key="6">
    <source>
        <dbReference type="ARBA" id="ARBA00022759"/>
    </source>
</evidence>
<keyword evidence="5" id="KW-0479">Metal-binding</keyword>
<feature type="region of interest" description="Disordered" evidence="13">
    <location>
        <begin position="128"/>
        <end position="405"/>
    </location>
</feature>
<keyword evidence="6" id="KW-0255">Endonuclease</keyword>
<feature type="compositionally biased region" description="Basic and acidic residues" evidence="13">
    <location>
        <begin position="1042"/>
        <end position="1058"/>
    </location>
</feature>
<keyword evidence="7" id="KW-0227">DNA damage</keyword>
<dbReference type="InterPro" id="IPR008918">
    <property type="entry name" value="HhH2"/>
</dbReference>